<keyword evidence="1" id="KW-0812">Transmembrane</keyword>
<organism evidence="2 3">
    <name type="scientific">Paraburkholderia dipogonis</name>
    <dbReference type="NCBI Taxonomy" id="1211383"/>
    <lineage>
        <taxon>Bacteria</taxon>
        <taxon>Pseudomonadati</taxon>
        <taxon>Pseudomonadota</taxon>
        <taxon>Betaproteobacteria</taxon>
        <taxon>Burkholderiales</taxon>
        <taxon>Burkholderiaceae</taxon>
        <taxon>Paraburkholderia</taxon>
    </lineage>
</organism>
<proteinExistence type="predicted"/>
<keyword evidence="1" id="KW-0472">Membrane</keyword>
<gene>
    <name evidence="2" type="ORF">PQR57_21140</name>
</gene>
<sequence>MDMTLFEIPAVVVVLGIVGVVVVRAFASSRVDGIDVFMRRHMPDERERS</sequence>
<evidence type="ECO:0000313" key="3">
    <source>
        <dbReference type="Proteomes" id="UP001629230"/>
    </source>
</evidence>
<evidence type="ECO:0000256" key="1">
    <source>
        <dbReference type="SAM" id="Phobius"/>
    </source>
</evidence>
<comment type="caution">
    <text evidence="2">The sequence shown here is derived from an EMBL/GenBank/DDBJ whole genome shotgun (WGS) entry which is preliminary data.</text>
</comment>
<keyword evidence="1" id="KW-1133">Transmembrane helix</keyword>
<feature type="transmembrane region" description="Helical" evidence="1">
    <location>
        <begin position="6"/>
        <end position="27"/>
    </location>
</feature>
<dbReference type="EMBL" id="JAQQEZ010000014">
    <property type="protein sequence ID" value="MFM0003535.1"/>
    <property type="molecule type" value="Genomic_DNA"/>
</dbReference>
<protein>
    <submittedName>
        <fullName evidence="2">Uncharacterized protein</fullName>
    </submittedName>
</protein>
<dbReference type="Proteomes" id="UP001629230">
    <property type="component" value="Unassembled WGS sequence"/>
</dbReference>
<keyword evidence="3" id="KW-1185">Reference proteome</keyword>
<evidence type="ECO:0000313" key="2">
    <source>
        <dbReference type="EMBL" id="MFM0003535.1"/>
    </source>
</evidence>
<name>A0ABW9ASS1_9BURK</name>
<accession>A0ABW9ASS1</accession>
<reference evidence="2 3" key="1">
    <citation type="journal article" date="2024" name="Chem. Sci.">
        <title>Discovery of megapolipeptins by genome mining of a Burkholderiales bacteria collection.</title>
        <authorList>
            <person name="Paulo B.S."/>
            <person name="Recchia M.J.J."/>
            <person name="Lee S."/>
            <person name="Fergusson C.H."/>
            <person name="Romanowski S.B."/>
            <person name="Hernandez A."/>
            <person name="Krull N."/>
            <person name="Liu D.Y."/>
            <person name="Cavanagh H."/>
            <person name="Bos A."/>
            <person name="Gray C.A."/>
            <person name="Murphy B.T."/>
            <person name="Linington R.G."/>
            <person name="Eustaquio A.S."/>
        </authorList>
    </citation>
    <scope>NUCLEOTIDE SEQUENCE [LARGE SCALE GENOMIC DNA]</scope>
    <source>
        <strain evidence="2 3">RL17-350-BIC-A</strain>
    </source>
</reference>
<dbReference type="RefSeq" id="WP_181309363.1">
    <property type="nucleotide sequence ID" value="NZ_JAQQEZ010000014.1"/>
</dbReference>